<keyword evidence="4 5" id="KW-0472">Membrane</keyword>
<evidence type="ECO:0000256" key="1">
    <source>
        <dbReference type="ARBA" id="ARBA00004141"/>
    </source>
</evidence>
<proteinExistence type="predicted"/>
<feature type="transmembrane region" description="Helical" evidence="5">
    <location>
        <begin position="54"/>
        <end position="75"/>
    </location>
</feature>
<feature type="transmembrane region" description="Helical" evidence="5">
    <location>
        <begin position="264"/>
        <end position="285"/>
    </location>
</feature>
<dbReference type="EMBL" id="JACRWC010000057">
    <property type="protein sequence ID" value="MBC5999281.1"/>
    <property type="molecule type" value="Genomic_DNA"/>
</dbReference>
<gene>
    <name evidence="6" type="ORF">H8876_04645</name>
</gene>
<accession>A0A923NDT3</accession>
<keyword evidence="2 5" id="KW-0812">Transmembrane</keyword>
<sequence>MNRQDAFSGYSPQVNFIFYIGTVFFTVLIVHPAFLICSLVLAAVYYLQVRGRQGLRTIVGMSPVFVVVSAINPLLNTGGDRALFYLGQRPYTLEALYYGMALGCMLTAVILWFASYNRTMTSDKFMFVFGRKSPVISMILTMVFRMVPGFQRKARQITTARRCIGRMETGSSLQSKLLPSFAVVSALTSWALEGGVITADSMQSRGYGSGKRSAFSIYSFVKRDRLTVCLMILLMMGILAAVLRGGTRASYTPELLVSGYDDPWLWIGSICWFVFLSIPVAVDVVEEMRWHVLRSKI</sequence>
<feature type="transmembrane region" description="Helical" evidence="5">
    <location>
        <begin position="16"/>
        <end position="47"/>
    </location>
</feature>
<keyword evidence="3 5" id="KW-1133">Transmembrane helix</keyword>
<comment type="caution">
    <text evidence="6">The sequence shown here is derived from an EMBL/GenBank/DDBJ whole genome shotgun (WGS) entry which is preliminary data.</text>
</comment>
<evidence type="ECO:0000256" key="4">
    <source>
        <dbReference type="ARBA" id="ARBA00023136"/>
    </source>
</evidence>
<evidence type="ECO:0000313" key="6">
    <source>
        <dbReference type="EMBL" id="MBC5999281.1"/>
    </source>
</evidence>
<reference evidence="6" key="1">
    <citation type="submission" date="2020-08" db="EMBL/GenBank/DDBJ databases">
        <authorList>
            <person name="Liu C."/>
            <person name="Sun Q."/>
        </authorList>
    </citation>
    <scope>NUCLEOTIDE SEQUENCE</scope>
    <source>
        <strain evidence="6">BX16</strain>
    </source>
</reference>
<name>A0A923NDT3_9FIRM</name>
<dbReference type="AlphaFoldDB" id="A0A923NDT3"/>
<comment type="subcellular location">
    <subcellularLocation>
        <location evidence="1">Membrane</location>
        <topology evidence="1">Multi-pass membrane protein</topology>
    </subcellularLocation>
</comment>
<organism evidence="6 7">
    <name type="scientific">Lentihominibacter faecis</name>
    <dbReference type="NCBI Taxonomy" id="2764712"/>
    <lineage>
        <taxon>Bacteria</taxon>
        <taxon>Bacillati</taxon>
        <taxon>Bacillota</taxon>
        <taxon>Clostridia</taxon>
        <taxon>Peptostreptococcales</taxon>
        <taxon>Anaerovoracaceae</taxon>
        <taxon>Lentihominibacter</taxon>
    </lineage>
</organism>
<dbReference type="Proteomes" id="UP000644115">
    <property type="component" value="Unassembled WGS sequence"/>
</dbReference>
<protein>
    <recommendedName>
        <fullName evidence="8">Energy-coupling factor transporter transmembrane protein EcfT</fullName>
    </recommendedName>
</protein>
<dbReference type="CDD" id="cd16914">
    <property type="entry name" value="EcfT"/>
    <property type="match status" value="1"/>
</dbReference>
<evidence type="ECO:0000256" key="2">
    <source>
        <dbReference type="ARBA" id="ARBA00022692"/>
    </source>
</evidence>
<dbReference type="InterPro" id="IPR003339">
    <property type="entry name" value="ABC/ECF_trnsptr_transmembrane"/>
</dbReference>
<evidence type="ECO:0000256" key="3">
    <source>
        <dbReference type="ARBA" id="ARBA00022989"/>
    </source>
</evidence>
<evidence type="ECO:0008006" key="8">
    <source>
        <dbReference type="Google" id="ProtNLM"/>
    </source>
</evidence>
<dbReference type="RefSeq" id="WP_249286736.1">
    <property type="nucleotide sequence ID" value="NZ_JACRWC010000057.1"/>
</dbReference>
<feature type="transmembrane region" description="Helical" evidence="5">
    <location>
        <begin position="95"/>
        <end position="116"/>
    </location>
</feature>
<dbReference type="GO" id="GO:0005886">
    <property type="term" value="C:plasma membrane"/>
    <property type="evidence" value="ECO:0007669"/>
    <property type="project" value="UniProtKB-ARBA"/>
</dbReference>
<evidence type="ECO:0000313" key="7">
    <source>
        <dbReference type="Proteomes" id="UP000644115"/>
    </source>
</evidence>
<feature type="transmembrane region" description="Helical" evidence="5">
    <location>
        <begin position="226"/>
        <end position="244"/>
    </location>
</feature>
<evidence type="ECO:0000256" key="5">
    <source>
        <dbReference type="SAM" id="Phobius"/>
    </source>
</evidence>
<keyword evidence="7" id="KW-1185">Reference proteome</keyword>